<dbReference type="KEGG" id="vg:29059260"/>
<dbReference type="InterPro" id="IPR036240">
    <property type="entry name" value="Gp9-like_sf"/>
</dbReference>
<protein>
    <submittedName>
        <fullName evidence="5">Baseplate wedge subunit and tail pin</fullName>
    </submittedName>
</protein>
<dbReference type="InterPro" id="IPR053827">
    <property type="entry name" value="Gp10_C"/>
</dbReference>
<feature type="domain" description="Baseplate structural protein Gp10 C-terminal" evidence="2">
    <location>
        <begin position="448"/>
        <end position="600"/>
    </location>
</feature>
<accession>A0A192YBA8</accession>
<dbReference type="InterPro" id="IPR054430">
    <property type="entry name" value="Gp10_D3"/>
</dbReference>
<dbReference type="OrthoDB" id="531at10239"/>
<dbReference type="Pfam" id="PF07880">
    <property type="entry name" value="T4_gp9_10_N"/>
    <property type="match status" value="1"/>
</dbReference>
<dbReference type="Gene3D" id="1.20.5.960">
    <property type="entry name" value="Bacteriophage t4 gene product 9 (gp9)"/>
    <property type="match status" value="1"/>
</dbReference>
<feature type="domain" description="Baseplate wedge protein gp10" evidence="3">
    <location>
        <begin position="266"/>
        <end position="386"/>
    </location>
</feature>
<evidence type="ECO:0000259" key="3">
    <source>
        <dbReference type="Pfam" id="PF22670"/>
    </source>
</evidence>
<organism evidence="5 6">
    <name type="scientific">Morganella phage vB_MmoM_MP1</name>
    <dbReference type="NCBI Taxonomy" id="1852628"/>
    <lineage>
        <taxon>Viruses</taxon>
        <taxon>Duplodnaviria</taxon>
        <taxon>Heunggongvirae</taxon>
        <taxon>Uroviricota</taxon>
        <taxon>Caudoviricetes</taxon>
        <taxon>Pantevenvirales</taxon>
        <taxon>Straboviridae</taxon>
        <taxon>Gualtarvirus</taxon>
        <taxon>Gualtarvirus mp1</taxon>
    </lineage>
</organism>
<evidence type="ECO:0000313" key="5">
    <source>
        <dbReference type="EMBL" id="ANM46405.1"/>
    </source>
</evidence>
<dbReference type="InterPro" id="IPR056391">
    <property type="entry name" value="Baseplate_gp9_C"/>
</dbReference>
<dbReference type="RefSeq" id="YP_009280009.1">
    <property type="nucleotide sequence ID" value="NC_031020.1"/>
</dbReference>
<evidence type="ECO:0000313" key="6">
    <source>
        <dbReference type="Proteomes" id="UP000203816"/>
    </source>
</evidence>
<dbReference type="Pfam" id="PF21939">
    <property type="entry name" value="Gp10_C"/>
    <property type="match status" value="1"/>
</dbReference>
<dbReference type="SUPFAM" id="SSF50017">
    <property type="entry name" value="gp9"/>
    <property type="match status" value="1"/>
</dbReference>
<dbReference type="Proteomes" id="UP000203816">
    <property type="component" value="Segment"/>
</dbReference>
<dbReference type="GO" id="GO:0019076">
    <property type="term" value="P:viral release from host cell"/>
    <property type="evidence" value="ECO:0007669"/>
    <property type="project" value="InterPro"/>
</dbReference>
<gene>
    <name evidence="5" type="ORF">MP1_gp0151</name>
</gene>
<sequence length="601" mass="67103">MKKIVNIGSVVDDGRGDYLRKGGEKINDNFNELYGNLGDGETPHAAGAWKIWDANDGELNIKFGQSFTVNTYSAPGTVNLPKGSADDYNKVVKVRDVWGSFSRYPLTVVPAIGDTMKGSPTPAIFNKDLQDLELVYCPPGRWEYAENKFVNKIQTSDLSTVIREQIIATEGQIDFLNVFGSNAYNKNNTEVYLRGNILYYSTDGIFNKDTAEYGSPDGSELGPLNGTDIRLRTPCEEGDVITVVSYLDGVSSWKSSYSKKLVRVLDKTITNEESREGFTYVMDLKEHKIPLKAFGILESDSVNPFSAEVLINGVQLISDLDSGQTLAFCEGFDTDSEEICIANGYTWNYGESDYYFERDLSDKIVAIVFPKNLEHNDIVTLRWFNNNIGTTLEIDQIKDELDDRYISSGDVISLTGRIAYTDTSKPEQSTVIPIEDDPYFKISNFYNLFDVIYPLGTIYENAHNPNNPAKYMGVGTWVRYAEGRVLAGWDSDEGNAIFNLNQNDLDPQGNPSKTAGGDIGAMYKRLIASNIPRLESNEIVLVKDQNGSIIIGGCQFDPDSEGPAFDKYREEKITINTDTQEGLEIEIIQPTRTVYRWVRVA</sequence>
<reference evidence="5 6" key="1">
    <citation type="submission" date="2016-04" db="EMBL/GenBank/DDBJ databases">
        <title>Comparative genomics of Morganella phages MP1 and MP2 define new clades among the T4 and T7-like Viruses.</title>
        <authorList>
            <person name="Pinto G."/>
            <person name="Oliveira A."/>
            <person name="Malgorzata L."/>
            <person name="Kropinski A."/>
            <person name="Azeredo J."/>
        </authorList>
    </citation>
    <scope>NUCLEOTIDE SEQUENCE [LARGE SCALE GENOMIC DNA]</scope>
</reference>
<feature type="domain" description="Baseplate structural protein Gp9/Gp10 N-terminal" evidence="1">
    <location>
        <begin position="2"/>
        <end position="145"/>
    </location>
</feature>
<dbReference type="EMBL" id="KX078569">
    <property type="protein sequence ID" value="ANM46405.1"/>
    <property type="molecule type" value="Genomic_DNA"/>
</dbReference>
<name>A0A192YBA8_9CAUD</name>
<evidence type="ECO:0000259" key="1">
    <source>
        <dbReference type="Pfam" id="PF07880"/>
    </source>
</evidence>
<dbReference type="Pfam" id="PF23618">
    <property type="entry name" value="T4_gp9_10_C"/>
    <property type="match status" value="1"/>
</dbReference>
<dbReference type="Pfam" id="PF22670">
    <property type="entry name" value="Gp10_D3"/>
    <property type="match status" value="1"/>
</dbReference>
<dbReference type="GeneID" id="29059260"/>
<proteinExistence type="predicted"/>
<feature type="domain" description="Baseplate protein gp9-like C-terminal" evidence="4">
    <location>
        <begin position="163"/>
        <end position="263"/>
    </location>
</feature>
<evidence type="ECO:0000259" key="2">
    <source>
        <dbReference type="Pfam" id="PF21939"/>
    </source>
</evidence>
<evidence type="ECO:0000259" key="4">
    <source>
        <dbReference type="Pfam" id="PF23618"/>
    </source>
</evidence>
<keyword evidence="6" id="KW-1185">Reference proteome</keyword>
<dbReference type="InterPro" id="IPR008987">
    <property type="entry name" value="Baseplate_struct_prot_Gp9/10_N"/>
</dbReference>